<evidence type="ECO:0000313" key="6">
    <source>
        <dbReference type="Proteomes" id="UP000463470"/>
    </source>
</evidence>
<evidence type="ECO:0000256" key="1">
    <source>
        <dbReference type="ARBA" id="ARBA00022448"/>
    </source>
</evidence>
<evidence type="ECO:0000256" key="3">
    <source>
        <dbReference type="ARBA" id="ARBA00022840"/>
    </source>
</evidence>
<dbReference type="InterPro" id="IPR003439">
    <property type="entry name" value="ABC_transporter-like_ATP-bd"/>
</dbReference>
<dbReference type="PANTHER" id="PTHR24220">
    <property type="entry name" value="IMPORT ATP-BINDING PROTEIN"/>
    <property type="match status" value="1"/>
</dbReference>
<keyword evidence="3 5" id="KW-0067">ATP-binding</keyword>
<dbReference type="Pfam" id="PF00005">
    <property type="entry name" value="ABC_tran"/>
    <property type="match status" value="1"/>
</dbReference>
<dbReference type="GO" id="GO:0005524">
    <property type="term" value="F:ATP binding"/>
    <property type="evidence" value="ECO:0007669"/>
    <property type="project" value="UniProtKB-KW"/>
</dbReference>
<evidence type="ECO:0000259" key="4">
    <source>
        <dbReference type="PROSITE" id="PS50893"/>
    </source>
</evidence>
<sequence>MIEMNAVGKSFPFGTSRLQVLSGVDLTVASGEFLAVMGPSGSGKSTLMNLIGCMDRPSEGQYRLAGQEPARLTEGELCRLRNTLVGFVFQSFHLLPRLTAWRNVETPLFYAGVAPEERRRRAKELLERVGLGHRLHHRPTELSGGERQRVGIARAMANEPALILADEPTGNLDQQTGREILELFAALRREGKTIVMVTHDTDVAEWADRVVRIKDGKLCATA</sequence>
<dbReference type="PANTHER" id="PTHR24220:SF86">
    <property type="entry name" value="ABC TRANSPORTER ABCH.1"/>
    <property type="match status" value="1"/>
</dbReference>
<dbReference type="GO" id="GO:0016887">
    <property type="term" value="F:ATP hydrolysis activity"/>
    <property type="evidence" value="ECO:0007669"/>
    <property type="project" value="InterPro"/>
</dbReference>
<dbReference type="InterPro" id="IPR017911">
    <property type="entry name" value="MacB-like_ATP-bd"/>
</dbReference>
<organism evidence="5 6">
    <name type="scientific">Heliomicrobium undosum</name>
    <dbReference type="NCBI Taxonomy" id="121734"/>
    <lineage>
        <taxon>Bacteria</taxon>
        <taxon>Bacillati</taxon>
        <taxon>Bacillota</taxon>
        <taxon>Clostridia</taxon>
        <taxon>Eubacteriales</taxon>
        <taxon>Heliobacteriaceae</taxon>
        <taxon>Heliomicrobium</taxon>
    </lineage>
</organism>
<reference evidence="5 6" key="1">
    <citation type="submission" date="2020-01" db="EMBL/GenBank/DDBJ databases">
        <title>Whole-genome sequence of Heliobacterium undosum DSM 13378.</title>
        <authorList>
            <person name="Kyndt J.A."/>
            <person name="Meyer T.E."/>
        </authorList>
    </citation>
    <scope>NUCLEOTIDE SEQUENCE [LARGE SCALE GENOMIC DNA]</scope>
    <source>
        <strain evidence="5 6">DSM 13378</strain>
    </source>
</reference>
<dbReference type="SUPFAM" id="SSF52540">
    <property type="entry name" value="P-loop containing nucleoside triphosphate hydrolases"/>
    <property type="match status" value="1"/>
</dbReference>
<dbReference type="GO" id="GO:0098796">
    <property type="term" value="C:membrane protein complex"/>
    <property type="evidence" value="ECO:0007669"/>
    <property type="project" value="UniProtKB-ARBA"/>
</dbReference>
<proteinExistence type="predicted"/>
<keyword evidence="2" id="KW-0547">Nucleotide-binding</keyword>
<evidence type="ECO:0000256" key="2">
    <source>
        <dbReference type="ARBA" id="ARBA00022741"/>
    </source>
</evidence>
<dbReference type="InterPro" id="IPR015854">
    <property type="entry name" value="ABC_transpr_LolD-like"/>
</dbReference>
<dbReference type="GO" id="GO:0005886">
    <property type="term" value="C:plasma membrane"/>
    <property type="evidence" value="ECO:0007669"/>
    <property type="project" value="TreeGrafter"/>
</dbReference>
<protein>
    <submittedName>
        <fullName evidence="5">ATP-binding cassette domain-containing protein</fullName>
    </submittedName>
</protein>
<dbReference type="InterPro" id="IPR017871">
    <property type="entry name" value="ABC_transporter-like_CS"/>
</dbReference>
<dbReference type="PROSITE" id="PS00211">
    <property type="entry name" value="ABC_TRANSPORTER_1"/>
    <property type="match status" value="1"/>
</dbReference>
<dbReference type="Gene3D" id="3.40.50.300">
    <property type="entry name" value="P-loop containing nucleotide triphosphate hydrolases"/>
    <property type="match status" value="1"/>
</dbReference>
<dbReference type="PROSITE" id="PS50893">
    <property type="entry name" value="ABC_TRANSPORTER_2"/>
    <property type="match status" value="1"/>
</dbReference>
<keyword evidence="1" id="KW-0813">Transport</keyword>
<dbReference type="SMART" id="SM00382">
    <property type="entry name" value="AAA"/>
    <property type="match status" value="1"/>
</dbReference>
<dbReference type="InterPro" id="IPR027417">
    <property type="entry name" value="P-loop_NTPase"/>
</dbReference>
<dbReference type="InterPro" id="IPR003593">
    <property type="entry name" value="AAA+_ATPase"/>
</dbReference>
<comment type="caution">
    <text evidence="5">The sequence shown here is derived from an EMBL/GenBank/DDBJ whole genome shotgun (WGS) entry which is preliminary data.</text>
</comment>
<dbReference type="OrthoDB" id="9802264at2"/>
<dbReference type="GO" id="GO:0022857">
    <property type="term" value="F:transmembrane transporter activity"/>
    <property type="evidence" value="ECO:0007669"/>
    <property type="project" value="UniProtKB-ARBA"/>
</dbReference>
<dbReference type="FunFam" id="3.40.50.300:FF:000032">
    <property type="entry name" value="Export ABC transporter ATP-binding protein"/>
    <property type="match status" value="1"/>
</dbReference>
<evidence type="ECO:0000313" key="5">
    <source>
        <dbReference type="EMBL" id="MZP28266.1"/>
    </source>
</evidence>
<keyword evidence="6" id="KW-1185">Reference proteome</keyword>
<accession>A0A845KYX1</accession>
<name>A0A845KYX1_9FIRM</name>
<gene>
    <name evidence="5" type="ORF">GTO91_00825</name>
</gene>
<dbReference type="EMBL" id="WXEY01000001">
    <property type="protein sequence ID" value="MZP28266.1"/>
    <property type="molecule type" value="Genomic_DNA"/>
</dbReference>
<dbReference type="Proteomes" id="UP000463470">
    <property type="component" value="Unassembled WGS sequence"/>
</dbReference>
<feature type="domain" description="ABC transporter" evidence="4">
    <location>
        <begin position="2"/>
        <end position="222"/>
    </location>
</feature>
<dbReference type="AlphaFoldDB" id="A0A845KYX1"/>
<dbReference type="CDD" id="cd03255">
    <property type="entry name" value="ABC_MJ0796_LolCDE_FtsE"/>
    <property type="match status" value="1"/>
</dbReference>